<organism evidence="1 2">
    <name type="scientific">Austropuccinia psidii MF-1</name>
    <dbReference type="NCBI Taxonomy" id="1389203"/>
    <lineage>
        <taxon>Eukaryota</taxon>
        <taxon>Fungi</taxon>
        <taxon>Dikarya</taxon>
        <taxon>Basidiomycota</taxon>
        <taxon>Pucciniomycotina</taxon>
        <taxon>Pucciniomycetes</taxon>
        <taxon>Pucciniales</taxon>
        <taxon>Sphaerophragmiaceae</taxon>
        <taxon>Austropuccinia</taxon>
    </lineage>
</organism>
<dbReference type="EMBL" id="AVOT02026117">
    <property type="protein sequence ID" value="MBW0517692.1"/>
    <property type="molecule type" value="Genomic_DNA"/>
</dbReference>
<protein>
    <submittedName>
        <fullName evidence="1">Uncharacterized protein</fullName>
    </submittedName>
</protein>
<reference evidence="1" key="1">
    <citation type="submission" date="2021-03" db="EMBL/GenBank/DDBJ databases">
        <title>Draft genome sequence of rust myrtle Austropuccinia psidii MF-1, a brazilian biotype.</title>
        <authorList>
            <person name="Quecine M.C."/>
            <person name="Pachon D.M.R."/>
            <person name="Bonatelli M.L."/>
            <person name="Correr F.H."/>
            <person name="Franceschini L.M."/>
            <person name="Leite T.F."/>
            <person name="Margarido G.R.A."/>
            <person name="Almeida C.A."/>
            <person name="Ferrarezi J.A."/>
            <person name="Labate C.A."/>
        </authorList>
    </citation>
    <scope>NUCLEOTIDE SEQUENCE</scope>
    <source>
        <strain evidence="1">MF-1</strain>
    </source>
</reference>
<comment type="caution">
    <text evidence="1">The sequence shown here is derived from an EMBL/GenBank/DDBJ whole genome shotgun (WGS) entry which is preliminary data.</text>
</comment>
<name>A0A9Q3HVF0_9BASI</name>
<evidence type="ECO:0000313" key="1">
    <source>
        <dbReference type="EMBL" id="MBW0517692.1"/>
    </source>
</evidence>
<evidence type="ECO:0000313" key="2">
    <source>
        <dbReference type="Proteomes" id="UP000765509"/>
    </source>
</evidence>
<dbReference type="Proteomes" id="UP000765509">
    <property type="component" value="Unassembled WGS sequence"/>
</dbReference>
<accession>A0A9Q3HVF0</accession>
<dbReference type="AlphaFoldDB" id="A0A9Q3HVF0"/>
<dbReference type="PANTHER" id="PTHR33481">
    <property type="entry name" value="REVERSE TRANSCRIPTASE"/>
    <property type="match status" value="1"/>
</dbReference>
<dbReference type="PANTHER" id="PTHR33481:SF1">
    <property type="entry name" value="ENDONUCLEASE_EXONUCLEASE_PHOSPHATASE DOMAIN-CONTAINING PROTEIN-RELATED"/>
    <property type="match status" value="1"/>
</dbReference>
<proteinExistence type="predicted"/>
<dbReference type="OrthoDB" id="412006at2759"/>
<keyword evidence="2" id="KW-1185">Reference proteome</keyword>
<sequence length="147" mass="16528">MTYLSTTPPTSPFLPISEEKISRAIDKLPNKKAAGPYKIPKKLIKISNKTLIPHLEPLFNSCLIIHHFPPQWKQALTVIIKKASKEDYTNPNAYQQIALLNTKGKLFEKIINNQQTYWVEQTKALHLGHIGGKPGKSINDASTMLSI</sequence>
<gene>
    <name evidence="1" type="ORF">O181_057407</name>
</gene>